<evidence type="ECO:0000256" key="4">
    <source>
        <dbReference type="ARBA" id="ARBA00023239"/>
    </source>
</evidence>
<dbReference type="InterPro" id="IPR015424">
    <property type="entry name" value="PyrdxlP-dep_Trfase"/>
</dbReference>
<dbReference type="Gene3D" id="3.40.640.10">
    <property type="entry name" value="Type I PLP-dependent aspartate aminotransferase-like (Major domain)"/>
    <property type="match status" value="1"/>
</dbReference>
<organism evidence="7 8">
    <name type="scientific">Brenneria goodwinii</name>
    <dbReference type="NCBI Taxonomy" id="1109412"/>
    <lineage>
        <taxon>Bacteria</taxon>
        <taxon>Pseudomonadati</taxon>
        <taxon>Pseudomonadota</taxon>
        <taxon>Gammaproteobacteria</taxon>
        <taxon>Enterobacterales</taxon>
        <taxon>Pectobacteriaceae</taxon>
        <taxon>Brenneria</taxon>
    </lineage>
</organism>
<dbReference type="CDD" id="cd00609">
    <property type="entry name" value="AAT_like"/>
    <property type="match status" value="1"/>
</dbReference>
<keyword evidence="8" id="KW-1185">Reference proteome</keyword>
<dbReference type="GO" id="GO:0030170">
    <property type="term" value="F:pyridoxal phosphate binding"/>
    <property type="evidence" value="ECO:0007669"/>
    <property type="project" value="InterPro"/>
</dbReference>
<dbReference type="InterPro" id="IPR015422">
    <property type="entry name" value="PyrdxlP-dep_Trfase_small"/>
</dbReference>
<dbReference type="AlphaFoldDB" id="A0A0G4JZF8"/>
<dbReference type="OrthoDB" id="3224382at2"/>
<dbReference type="InterPro" id="IPR004839">
    <property type="entry name" value="Aminotransferase_I/II_large"/>
</dbReference>
<evidence type="ECO:0000256" key="1">
    <source>
        <dbReference type="ARBA" id="ARBA00001933"/>
    </source>
</evidence>
<dbReference type="RefSeq" id="WP_048638639.1">
    <property type="nucleotide sequence ID" value="NZ_CGIG01000001.1"/>
</dbReference>
<dbReference type="STRING" id="1109412.BN1221_03849"/>
<keyword evidence="4" id="KW-0456">Lyase</keyword>
<gene>
    <name evidence="7" type="ORF">BN1221_03849</name>
</gene>
<evidence type="ECO:0000256" key="5">
    <source>
        <dbReference type="ARBA" id="ARBA00037974"/>
    </source>
</evidence>
<proteinExistence type="inferred from homology"/>
<dbReference type="InterPro" id="IPR015421">
    <property type="entry name" value="PyrdxlP-dep_Trfase_major"/>
</dbReference>
<dbReference type="InterPro" id="IPR027619">
    <property type="entry name" value="C-S_lyase_PatB-like"/>
</dbReference>
<protein>
    <recommendedName>
        <fullName evidence="2">cysteine-S-conjugate beta-lyase</fullName>
        <ecNumber evidence="2">4.4.1.13</ecNumber>
    </recommendedName>
</protein>
<dbReference type="SUPFAM" id="SSF53383">
    <property type="entry name" value="PLP-dependent transferases"/>
    <property type="match status" value="1"/>
</dbReference>
<dbReference type="PANTHER" id="PTHR43525">
    <property type="entry name" value="PROTEIN MALY"/>
    <property type="match status" value="1"/>
</dbReference>
<dbReference type="EC" id="4.4.1.13" evidence="2"/>
<dbReference type="Gene3D" id="3.90.1150.10">
    <property type="entry name" value="Aspartate Aminotransferase, domain 1"/>
    <property type="match status" value="1"/>
</dbReference>
<comment type="cofactor">
    <cofactor evidence="1">
        <name>pyridoxal 5'-phosphate</name>
        <dbReference type="ChEBI" id="CHEBI:597326"/>
    </cofactor>
</comment>
<accession>A0A0G4JZF8</accession>
<evidence type="ECO:0000313" key="8">
    <source>
        <dbReference type="Proteomes" id="UP000044377"/>
    </source>
</evidence>
<dbReference type="GO" id="GO:0008483">
    <property type="term" value="F:transaminase activity"/>
    <property type="evidence" value="ECO:0007669"/>
    <property type="project" value="UniProtKB-KW"/>
</dbReference>
<evidence type="ECO:0000313" key="7">
    <source>
        <dbReference type="EMBL" id="CPR19598.1"/>
    </source>
</evidence>
<dbReference type="InterPro" id="IPR051798">
    <property type="entry name" value="Class-II_PLP-Dep_Aminotrans"/>
</dbReference>
<evidence type="ECO:0000256" key="3">
    <source>
        <dbReference type="ARBA" id="ARBA00022898"/>
    </source>
</evidence>
<evidence type="ECO:0000256" key="2">
    <source>
        <dbReference type="ARBA" id="ARBA00012224"/>
    </source>
</evidence>
<feature type="domain" description="Aminotransferase class I/classII large" evidence="6">
    <location>
        <begin position="33"/>
        <end position="384"/>
    </location>
</feature>
<dbReference type="EMBL" id="CGIG01000001">
    <property type="protein sequence ID" value="CPR19598.1"/>
    <property type="molecule type" value="Genomic_DNA"/>
</dbReference>
<keyword evidence="7" id="KW-0808">Transferase</keyword>
<keyword evidence="3" id="KW-0663">Pyridoxal phosphate</keyword>
<dbReference type="Proteomes" id="UP000044377">
    <property type="component" value="Unassembled WGS sequence"/>
</dbReference>
<evidence type="ECO:0000259" key="6">
    <source>
        <dbReference type="Pfam" id="PF00155"/>
    </source>
</evidence>
<name>A0A0G4JZF8_9GAMM</name>
<keyword evidence="7" id="KW-0032">Aminotransferase</keyword>
<dbReference type="Pfam" id="PF00155">
    <property type="entry name" value="Aminotran_1_2"/>
    <property type="match status" value="1"/>
</dbReference>
<reference evidence="8" key="1">
    <citation type="submission" date="2015-01" db="EMBL/GenBank/DDBJ databases">
        <authorList>
            <person name="Paterson Steve"/>
        </authorList>
    </citation>
    <scope>NUCLEOTIDE SEQUENCE [LARGE SCALE GENOMIC DNA]</scope>
    <source>
        <strain evidence="8">OBR1</strain>
    </source>
</reference>
<dbReference type="NCBIfam" id="TIGR04350">
    <property type="entry name" value="C_S_lyase_PatB"/>
    <property type="match status" value="1"/>
</dbReference>
<dbReference type="PANTHER" id="PTHR43525:SF1">
    <property type="entry name" value="PROTEIN MALY"/>
    <property type="match status" value="1"/>
</dbReference>
<sequence>MHYDFDRIIDRRNRNSTKWLAAANRVNAAGEPVIPLWIADMDFASPPAVSQALYDVVEHGVFGYTEYSGLVIEPLRDWLAARHNWQIQAEWVAPVNSVETAMDVVIQTLTAPQDDIVILSPGFGAFARVIEQTGRNTIEVLLDKGDSDYSLNISRLERQLTDKTRLMILCNPHNPIGKVWRADELRQIGRFCQRHNLLLLSDDVHHDLIIGDVPYTPLASLSAQFADFTVTFTSPGKTFNIEGIQIANLIIRNAAIRERIGTVFRQLCIHKPNVFALYAADAAYRYGAEWLDALIGYLKNNYALLREGIERIPNIDLCETQGSHLAWLDFRKTGLSQQALERRLLDDAGLLLESGPHFGASGAGFMRLNFALPRTQLAEVISRLQRSFSQ</sequence>
<dbReference type="GO" id="GO:0047804">
    <property type="term" value="F:cysteine-S-conjugate beta-lyase activity"/>
    <property type="evidence" value="ECO:0007669"/>
    <property type="project" value="UniProtKB-EC"/>
</dbReference>
<comment type="similarity">
    <text evidence="5">Belongs to the class-II pyridoxal-phosphate-dependent aminotransferase family. MalY/PatB cystathionine beta-lyase subfamily.</text>
</comment>